<reference evidence="10" key="1">
    <citation type="submission" date="2025-08" db="UniProtKB">
        <authorList>
            <consortium name="RefSeq"/>
        </authorList>
    </citation>
    <scope>IDENTIFICATION</scope>
</reference>
<gene>
    <name evidence="10" type="primary">LOC115016262</name>
</gene>
<dbReference type="SMART" id="SM01328">
    <property type="entry name" value="zf-3CxxC"/>
    <property type="match status" value="1"/>
</dbReference>
<dbReference type="KEGG" id="cgob:115016262"/>
<evidence type="ECO:0000256" key="2">
    <source>
        <dbReference type="ARBA" id="ARBA00022692"/>
    </source>
</evidence>
<accession>A0A6J2QPI7</accession>
<dbReference type="PANTHER" id="PTHR14402">
    <property type="entry name" value="RECEPTOR TRANSPORTING PROTEIN"/>
    <property type="match status" value="1"/>
</dbReference>
<comment type="subcellular location">
    <subcellularLocation>
        <location evidence="1">Membrane</location>
        <topology evidence="1">Single-pass membrane protein</topology>
    </subcellularLocation>
</comment>
<keyword evidence="5" id="KW-0862">Zinc</keyword>
<evidence type="ECO:0000256" key="5">
    <source>
        <dbReference type="ARBA" id="ARBA00022833"/>
    </source>
</evidence>
<dbReference type="Proteomes" id="UP000504630">
    <property type="component" value="Chromosome 11"/>
</dbReference>
<name>A0A6J2QPI7_COTGO</name>
<dbReference type="GO" id="GO:0031849">
    <property type="term" value="F:olfactory receptor binding"/>
    <property type="evidence" value="ECO:0007669"/>
    <property type="project" value="TreeGrafter"/>
</dbReference>
<dbReference type="GO" id="GO:0006612">
    <property type="term" value="P:protein targeting to membrane"/>
    <property type="evidence" value="ECO:0007669"/>
    <property type="project" value="TreeGrafter"/>
</dbReference>
<dbReference type="GO" id="GO:0016020">
    <property type="term" value="C:membrane"/>
    <property type="evidence" value="ECO:0007669"/>
    <property type="project" value="UniProtKB-SubCell"/>
</dbReference>
<evidence type="ECO:0000256" key="1">
    <source>
        <dbReference type="ARBA" id="ARBA00004167"/>
    </source>
</evidence>
<evidence type="ECO:0000313" key="9">
    <source>
        <dbReference type="Proteomes" id="UP000504630"/>
    </source>
</evidence>
<dbReference type="InterPro" id="IPR027377">
    <property type="entry name" value="ZAR1/RTP1-5-like_Znf-3CxxC"/>
</dbReference>
<evidence type="ECO:0000313" key="10">
    <source>
        <dbReference type="RefSeq" id="XP_029299834.1"/>
    </source>
</evidence>
<sequence>MSRPTEWVPSSWTTVFDDLLSDDNELDYEDEWNFNFSYIQTEEITKEQKKRGWKIYSHCANGNFQCTSCCKTWSSARVVVLFRYRLRGARGSVIMRPFGQVCRSCTNNQFSRPGFSEQEVERALLRLFAKIRKNCYGEDDDSAASGSPTPQYRTKPHEKSLCEACLQGICCQDDD</sequence>
<evidence type="ECO:0000256" key="3">
    <source>
        <dbReference type="ARBA" id="ARBA00022723"/>
    </source>
</evidence>
<dbReference type="InParanoid" id="A0A6J2QPI7"/>
<dbReference type="GO" id="GO:0051205">
    <property type="term" value="P:protein insertion into membrane"/>
    <property type="evidence" value="ECO:0007669"/>
    <property type="project" value="TreeGrafter"/>
</dbReference>
<keyword evidence="6" id="KW-1133">Transmembrane helix</keyword>
<keyword evidence="9" id="KW-1185">Reference proteome</keyword>
<feature type="domain" description="3CxxC-type" evidence="8">
    <location>
        <begin position="59"/>
        <end position="168"/>
    </location>
</feature>
<protein>
    <submittedName>
        <fullName evidence="10">Receptor-transporting protein 3-like</fullName>
    </submittedName>
</protein>
<dbReference type="GO" id="GO:0008270">
    <property type="term" value="F:zinc ion binding"/>
    <property type="evidence" value="ECO:0007669"/>
    <property type="project" value="UniProtKB-KW"/>
</dbReference>
<dbReference type="GeneID" id="115016262"/>
<dbReference type="OrthoDB" id="8121437at2759"/>
<dbReference type="RefSeq" id="XP_029299834.1">
    <property type="nucleotide sequence ID" value="XM_029443974.1"/>
</dbReference>
<dbReference type="AlphaFoldDB" id="A0A6J2QPI7"/>
<evidence type="ECO:0000256" key="4">
    <source>
        <dbReference type="ARBA" id="ARBA00022771"/>
    </source>
</evidence>
<keyword evidence="4" id="KW-0863">Zinc-finger</keyword>
<keyword evidence="3" id="KW-0479">Metal-binding</keyword>
<evidence type="ECO:0000256" key="7">
    <source>
        <dbReference type="ARBA" id="ARBA00023136"/>
    </source>
</evidence>
<evidence type="ECO:0000259" key="8">
    <source>
        <dbReference type="SMART" id="SM01328"/>
    </source>
</evidence>
<dbReference type="Pfam" id="PF13695">
    <property type="entry name" value="Zn_ribbon_3CxxC"/>
    <property type="match status" value="1"/>
</dbReference>
<organism evidence="9 10">
    <name type="scientific">Cottoperca gobio</name>
    <name type="common">Frogmouth</name>
    <name type="synonym">Aphritis gobio</name>
    <dbReference type="NCBI Taxonomy" id="56716"/>
    <lineage>
        <taxon>Eukaryota</taxon>
        <taxon>Metazoa</taxon>
        <taxon>Chordata</taxon>
        <taxon>Craniata</taxon>
        <taxon>Vertebrata</taxon>
        <taxon>Euteleostomi</taxon>
        <taxon>Actinopterygii</taxon>
        <taxon>Neopterygii</taxon>
        <taxon>Teleostei</taxon>
        <taxon>Neoteleostei</taxon>
        <taxon>Acanthomorphata</taxon>
        <taxon>Eupercaria</taxon>
        <taxon>Perciformes</taxon>
        <taxon>Notothenioidei</taxon>
        <taxon>Bovichtidae</taxon>
        <taxon>Cottoperca</taxon>
    </lineage>
</organism>
<keyword evidence="2" id="KW-0812">Transmembrane</keyword>
<keyword evidence="7" id="KW-0472">Membrane</keyword>
<dbReference type="InterPro" id="IPR026096">
    <property type="entry name" value="R-trans_p"/>
</dbReference>
<dbReference type="PANTHER" id="PTHR14402:SF20">
    <property type="entry name" value="RECEPTOR-TRANSPORTING PROTEIN 2"/>
    <property type="match status" value="1"/>
</dbReference>
<evidence type="ECO:0000256" key="6">
    <source>
        <dbReference type="ARBA" id="ARBA00022989"/>
    </source>
</evidence>
<proteinExistence type="predicted"/>